<accession>A0A2W4YYH1</accession>
<protein>
    <recommendedName>
        <fullName evidence="3">Transcriptional regulator</fullName>
    </recommendedName>
</protein>
<dbReference type="AlphaFoldDB" id="A0A2W4YYH1"/>
<reference evidence="1 2" key="1">
    <citation type="submission" date="2017-08" db="EMBL/GenBank/DDBJ databases">
        <title>Infants hospitalized years apart are colonized by the same room-sourced microbial strains.</title>
        <authorList>
            <person name="Brooks B."/>
            <person name="Olm M.R."/>
            <person name="Firek B.A."/>
            <person name="Baker R."/>
            <person name="Thomas B.C."/>
            <person name="Morowitz M.J."/>
            <person name="Banfield J.F."/>
        </authorList>
    </citation>
    <scope>NUCLEOTIDE SEQUENCE [LARGE SCALE GENOMIC DNA]</scope>
    <source>
        <strain evidence="1">S2_018_000_R3_119</strain>
    </source>
</reference>
<sequence length="121" mass="13185">MTIETESAKNTLARTAENLIRVRGLRTEVFPSDIFDEHAWNMMLRLFVAQANDHAVSESELFTATGTPPGVGQRWLAHLVADGQIEPHADGGTIALTPSALERMEGFLRDASATHQTDGPT</sequence>
<evidence type="ECO:0000313" key="1">
    <source>
        <dbReference type="EMBL" id="PZO73292.1"/>
    </source>
</evidence>
<comment type="caution">
    <text evidence="1">The sequence shown here is derived from an EMBL/GenBank/DDBJ whole genome shotgun (WGS) entry which is preliminary data.</text>
</comment>
<evidence type="ECO:0000313" key="2">
    <source>
        <dbReference type="Proteomes" id="UP000249555"/>
    </source>
</evidence>
<proteinExistence type="predicted"/>
<evidence type="ECO:0008006" key="3">
    <source>
        <dbReference type="Google" id="ProtNLM"/>
    </source>
</evidence>
<organism evidence="1 2">
    <name type="scientific">Sphingomonas taxi</name>
    <dbReference type="NCBI Taxonomy" id="1549858"/>
    <lineage>
        <taxon>Bacteria</taxon>
        <taxon>Pseudomonadati</taxon>
        <taxon>Pseudomonadota</taxon>
        <taxon>Alphaproteobacteria</taxon>
        <taxon>Sphingomonadales</taxon>
        <taxon>Sphingomonadaceae</taxon>
        <taxon>Sphingomonas</taxon>
    </lineage>
</organism>
<dbReference type="EMBL" id="QFMX01000008">
    <property type="protein sequence ID" value="PZO73292.1"/>
    <property type="molecule type" value="Genomic_DNA"/>
</dbReference>
<dbReference type="Proteomes" id="UP000249555">
    <property type="component" value="Unassembled WGS sequence"/>
</dbReference>
<gene>
    <name evidence="1" type="ORF">DI640_09515</name>
</gene>
<name>A0A2W4YYH1_9SPHN</name>